<dbReference type="SUPFAM" id="SSF101898">
    <property type="entry name" value="NHL repeat"/>
    <property type="match status" value="1"/>
</dbReference>
<dbReference type="EMBL" id="UINC01189683">
    <property type="protein sequence ID" value="SVE03485.1"/>
    <property type="molecule type" value="Genomic_DNA"/>
</dbReference>
<feature type="non-terminal residue" evidence="1">
    <location>
        <position position="1"/>
    </location>
</feature>
<dbReference type="AlphaFoldDB" id="A0A383A8E3"/>
<dbReference type="InterPro" id="IPR011042">
    <property type="entry name" value="6-blade_b-propeller_TolB-like"/>
</dbReference>
<gene>
    <name evidence="1" type="ORF">METZ01_LOCUS456339</name>
</gene>
<reference evidence="1" key="1">
    <citation type="submission" date="2018-05" db="EMBL/GenBank/DDBJ databases">
        <authorList>
            <person name="Lanie J.A."/>
            <person name="Ng W.-L."/>
            <person name="Kazmierczak K.M."/>
            <person name="Andrzejewski T.M."/>
            <person name="Davidsen T.M."/>
            <person name="Wayne K.J."/>
            <person name="Tettelin H."/>
            <person name="Glass J.I."/>
            <person name="Rusch D."/>
            <person name="Podicherti R."/>
            <person name="Tsui H.-C.T."/>
            <person name="Winkler M.E."/>
        </authorList>
    </citation>
    <scope>NUCLEOTIDE SEQUENCE</scope>
</reference>
<evidence type="ECO:0000313" key="1">
    <source>
        <dbReference type="EMBL" id="SVE03485.1"/>
    </source>
</evidence>
<organism evidence="1">
    <name type="scientific">marine metagenome</name>
    <dbReference type="NCBI Taxonomy" id="408172"/>
    <lineage>
        <taxon>unclassified sequences</taxon>
        <taxon>metagenomes</taxon>
        <taxon>ecological metagenomes</taxon>
    </lineage>
</organism>
<accession>A0A383A8E3</accession>
<sequence>STDGKIIDIFWVKGMNAPKGVDIFQGNLYVSDIDRLVKINLKTKATKSFPIPNAKFLNDVAVDSVGNVYVSDMMDNSIYRATKQGKVSVWLKDDKLEGPNGLLVIGDTLYVASWGIMKKGSTATSKMGNIKKVDINNKTISQFGSSIPIGNLDGIEADGSGGFFITDWIHGKLMQVSSNGAIKGHTLLGQGSADLEYIDKKKLLIVPMMKDGVVRAFSY</sequence>
<evidence type="ECO:0008006" key="2">
    <source>
        <dbReference type="Google" id="ProtNLM"/>
    </source>
</evidence>
<dbReference type="Gene3D" id="2.120.10.30">
    <property type="entry name" value="TolB, C-terminal domain"/>
    <property type="match status" value="1"/>
</dbReference>
<proteinExistence type="predicted"/>
<protein>
    <recommendedName>
        <fullName evidence="2">SMP-30/Gluconolactonase/LRE-like region domain-containing protein</fullName>
    </recommendedName>
</protein>
<name>A0A383A8E3_9ZZZZ</name>